<organism evidence="3">
    <name type="scientific">Ditylum brightwellii</name>
    <dbReference type="NCBI Taxonomy" id="49249"/>
    <lineage>
        <taxon>Eukaryota</taxon>
        <taxon>Sar</taxon>
        <taxon>Stramenopiles</taxon>
        <taxon>Ochrophyta</taxon>
        <taxon>Bacillariophyta</taxon>
        <taxon>Mediophyceae</taxon>
        <taxon>Lithodesmiophycidae</taxon>
        <taxon>Lithodesmiales</taxon>
        <taxon>Lithodesmiaceae</taxon>
        <taxon>Ditylum</taxon>
    </lineage>
</organism>
<feature type="transmembrane region" description="Helical" evidence="1">
    <location>
        <begin position="66"/>
        <end position="89"/>
    </location>
</feature>
<feature type="transmembrane region" description="Helical" evidence="1">
    <location>
        <begin position="216"/>
        <end position="232"/>
    </location>
</feature>
<keyword evidence="1" id="KW-0472">Membrane</keyword>
<accession>A0A7S4VI66</accession>
<feature type="transmembrane region" description="Helical" evidence="1">
    <location>
        <begin position="180"/>
        <end position="204"/>
    </location>
</feature>
<evidence type="ECO:0000256" key="1">
    <source>
        <dbReference type="SAM" id="Phobius"/>
    </source>
</evidence>
<keyword evidence="2" id="KW-0732">Signal</keyword>
<gene>
    <name evidence="3" type="ORF">DBRI00130_LOCUS17599</name>
</gene>
<reference evidence="3" key="1">
    <citation type="submission" date="2021-01" db="EMBL/GenBank/DDBJ databases">
        <authorList>
            <person name="Corre E."/>
            <person name="Pelletier E."/>
            <person name="Niang G."/>
            <person name="Scheremetjew M."/>
            <person name="Finn R."/>
            <person name="Kale V."/>
            <person name="Holt S."/>
            <person name="Cochrane G."/>
            <person name="Meng A."/>
            <person name="Brown T."/>
            <person name="Cohen L."/>
        </authorList>
    </citation>
    <scope>NUCLEOTIDE SEQUENCE</scope>
    <source>
        <strain evidence="3">GSO104</strain>
    </source>
</reference>
<evidence type="ECO:0000313" key="3">
    <source>
        <dbReference type="EMBL" id="CAE4612406.1"/>
    </source>
</evidence>
<sequence length="262" mass="30931">MHVLQFILVFITISSTIAIALEKQTYTTSPKRNLWNKVTSTMGQGISATQFFVYGKRHFTKYVFSFFFKTCTLSSFCFLGVHFGFVYVLQVWHIRSLDRFQTFYIYLEIRKLCVPLTYAHMPLSPCHFLFPAALPQRLHICMPNDKITHAIMQHVCVYCFVHINSTNTAESLIFYPRTFFFFYIVVILYIFFLFLVCVCVGFVLCFFCFEFFDMDWCVPFFAVSTLCVLFCLKTKKWFLCIFGSDNFSLQARYIFVLTNKTF</sequence>
<feature type="chain" id="PRO_5030521342" evidence="2">
    <location>
        <begin position="19"/>
        <end position="262"/>
    </location>
</feature>
<name>A0A7S4VI66_9STRA</name>
<protein>
    <submittedName>
        <fullName evidence="3">Uncharacterized protein</fullName>
    </submittedName>
</protein>
<proteinExistence type="predicted"/>
<keyword evidence="1" id="KW-1133">Transmembrane helix</keyword>
<feature type="signal peptide" evidence="2">
    <location>
        <begin position="1"/>
        <end position="18"/>
    </location>
</feature>
<keyword evidence="1" id="KW-0812">Transmembrane</keyword>
<evidence type="ECO:0000256" key="2">
    <source>
        <dbReference type="SAM" id="SignalP"/>
    </source>
</evidence>
<dbReference type="AlphaFoldDB" id="A0A7S4VI66"/>
<dbReference type="EMBL" id="HBNS01022244">
    <property type="protein sequence ID" value="CAE4612406.1"/>
    <property type="molecule type" value="Transcribed_RNA"/>
</dbReference>